<keyword evidence="2" id="KW-1185">Reference proteome</keyword>
<accession>A0A085ZJ67</accession>
<dbReference type="RefSeq" id="WP_035680792.1">
    <property type="nucleotide sequence ID" value="NZ_JPRL01000001.1"/>
</dbReference>
<evidence type="ECO:0000313" key="2">
    <source>
        <dbReference type="Proteomes" id="UP000028715"/>
    </source>
</evidence>
<reference evidence="1 2" key="1">
    <citation type="submission" date="2014-07" db="EMBL/GenBank/DDBJ databases">
        <title>Genome of Flavobacterium reichenbachii LMG 25512.</title>
        <authorList>
            <person name="Stropko S.J."/>
            <person name="Pipes S.E."/>
            <person name="Newman J.D."/>
        </authorList>
    </citation>
    <scope>NUCLEOTIDE SEQUENCE [LARGE SCALE GENOMIC DNA]</scope>
    <source>
        <strain evidence="1 2">LMG 25512</strain>
    </source>
</reference>
<sequence>MKDYGMLLERTIEKYWGHPKTPIYFANYYGDKFEMRALLFSIVVHEINYKFSEYSEEEMKELKAYEKKGWDNKIKHNDSIKILEVLADHNKVE</sequence>
<dbReference type="eggNOG" id="ENOG502ZY6B">
    <property type="taxonomic scope" value="Bacteria"/>
</dbReference>
<dbReference type="AlphaFoldDB" id="A0A085ZJ67"/>
<name>A0A085ZJ67_9FLAO</name>
<comment type="caution">
    <text evidence="1">The sequence shown here is derived from an EMBL/GenBank/DDBJ whole genome shotgun (WGS) entry which is preliminary data.</text>
</comment>
<proteinExistence type="predicted"/>
<gene>
    <name evidence="1" type="ORF">IW19_02575</name>
</gene>
<dbReference type="STRING" id="362418.IW19_02575"/>
<protein>
    <submittedName>
        <fullName evidence="1">Uncharacterized protein</fullName>
    </submittedName>
</protein>
<dbReference type="EMBL" id="JPRL01000001">
    <property type="protein sequence ID" value="KFF04481.1"/>
    <property type="molecule type" value="Genomic_DNA"/>
</dbReference>
<evidence type="ECO:0000313" key="1">
    <source>
        <dbReference type="EMBL" id="KFF04481.1"/>
    </source>
</evidence>
<organism evidence="1 2">
    <name type="scientific">Flavobacterium reichenbachii</name>
    <dbReference type="NCBI Taxonomy" id="362418"/>
    <lineage>
        <taxon>Bacteria</taxon>
        <taxon>Pseudomonadati</taxon>
        <taxon>Bacteroidota</taxon>
        <taxon>Flavobacteriia</taxon>
        <taxon>Flavobacteriales</taxon>
        <taxon>Flavobacteriaceae</taxon>
        <taxon>Flavobacterium</taxon>
    </lineage>
</organism>
<dbReference type="Proteomes" id="UP000028715">
    <property type="component" value="Unassembled WGS sequence"/>
</dbReference>